<dbReference type="AlphaFoldDB" id="A0A2V1DEX1"/>
<reference evidence="2 3" key="1">
    <citation type="journal article" date="2018" name="Sci. Rep.">
        <title>Comparative genomics provides insights into the lifestyle and reveals functional heterogeneity of dark septate endophytic fungi.</title>
        <authorList>
            <person name="Knapp D.G."/>
            <person name="Nemeth J.B."/>
            <person name="Barry K."/>
            <person name="Hainaut M."/>
            <person name="Henrissat B."/>
            <person name="Johnson J."/>
            <person name="Kuo A."/>
            <person name="Lim J.H.P."/>
            <person name="Lipzen A."/>
            <person name="Nolan M."/>
            <person name="Ohm R.A."/>
            <person name="Tamas L."/>
            <person name="Grigoriev I.V."/>
            <person name="Spatafora J.W."/>
            <person name="Nagy L.G."/>
            <person name="Kovacs G.M."/>
        </authorList>
    </citation>
    <scope>NUCLEOTIDE SEQUENCE [LARGE SCALE GENOMIC DNA]</scope>
    <source>
        <strain evidence="2 3">DSE2036</strain>
    </source>
</reference>
<evidence type="ECO:0000259" key="1">
    <source>
        <dbReference type="Pfam" id="PF06722"/>
    </source>
</evidence>
<accession>A0A2V1DEX1</accession>
<protein>
    <submittedName>
        <fullName evidence="2">Glycosyltransferase family 1 protein</fullName>
    </submittedName>
</protein>
<keyword evidence="3" id="KW-1185">Reference proteome</keyword>
<dbReference type="PANTHER" id="PTHR21015:SF22">
    <property type="entry name" value="GLYCOSYLTRANSFERASE"/>
    <property type="match status" value="1"/>
</dbReference>
<feature type="domain" description="Erythromycin biosynthesis protein CIII-like C-terminal" evidence="1">
    <location>
        <begin position="185"/>
        <end position="307"/>
    </location>
</feature>
<proteinExistence type="predicted"/>
<sequence>PYYYGAPLPKGYDQLPKIINFHTTINFEQSSDVFPVGPALPPASSDKERAMVKEMWHSLISKSTTLNDYASNIYRTLGATKDVTEFYFDSLMNIGEVTLFPYSPSMEFPRSDLNPKIKFIGALPVKPVRPDLVYPLWWNEIEANARLPVASTDRKKVVFVTQGTVSVDYSELLIPALRALASRSDLIVIATLGSRGKKLPGDIKVGANVRVLDYFSSDAALQRADVFVTNAGFGSYLHGVVHGVPMVLAGTKLDKADVSARAEYCGIAIDLKTQKPTPEALAEAVDKVLREPKYKMRSIEVKKENEALDALGTMEEIILT</sequence>
<dbReference type="InterPro" id="IPR010610">
    <property type="entry name" value="EryCIII-like_C"/>
</dbReference>
<evidence type="ECO:0000313" key="2">
    <source>
        <dbReference type="EMBL" id="PVH96591.1"/>
    </source>
</evidence>
<dbReference type="OrthoDB" id="5835829at2759"/>
<evidence type="ECO:0000313" key="3">
    <source>
        <dbReference type="Proteomes" id="UP000244855"/>
    </source>
</evidence>
<dbReference type="GO" id="GO:0016757">
    <property type="term" value="F:glycosyltransferase activity"/>
    <property type="evidence" value="ECO:0007669"/>
    <property type="project" value="UniProtKB-ARBA"/>
</dbReference>
<organism evidence="2 3">
    <name type="scientific">Periconia macrospinosa</name>
    <dbReference type="NCBI Taxonomy" id="97972"/>
    <lineage>
        <taxon>Eukaryota</taxon>
        <taxon>Fungi</taxon>
        <taxon>Dikarya</taxon>
        <taxon>Ascomycota</taxon>
        <taxon>Pezizomycotina</taxon>
        <taxon>Dothideomycetes</taxon>
        <taxon>Pleosporomycetidae</taxon>
        <taxon>Pleosporales</taxon>
        <taxon>Massarineae</taxon>
        <taxon>Periconiaceae</taxon>
        <taxon>Periconia</taxon>
    </lineage>
</organism>
<dbReference type="SUPFAM" id="SSF53756">
    <property type="entry name" value="UDP-Glycosyltransferase/glycogen phosphorylase"/>
    <property type="match status" value="1"/>
</dbReference>
<dbReference type="STRING" id="97972.A0A2V1DEX1"/>
<dbReference type="PANTHER" id="PTHR21015">
    <property type="entry name" value="UDP-N-ACETYLGLUCOSAMINE--N-ACETYLMURAMYL-(PENTAPEPTIDE) PYROPHOSPHORYL-UNDECAPRENOL N-ACETYLGLUCOSAMINE TRANSFERASE 1"/>
    <property type="match status" value="1"/>
</dbReference>
<dbReference type="Gene3D" id="3.40.50.2000">
    <property type="entry name" value="Glycogen Phosphorylase B"/>
    <property type="match status" value="1"/>
</dbReference>
<dbReference type="Proteomes" id="UP000244855">
    <property type="component" value="Unassembled WGS sequence"/>
</dbReference>
<feature type="non-terminal residue" evidence="2">
    <location>
        <position position="1"/>
    </location>
</feature>
<dbReference type="EMBL" id="KZ805460">
    <property type="protein sequence ID" value="PVH96591.1"/>
    <property type="molecule type" value="Genomic_DNA"/>
</dbReference>
<keyword evidence="2" id="KW-0808">Transferase</keyword>
<dbReference type="Pfam" id="PF06722">
    <property type="entry name" value="EryCIII-like_C"/>
    <property type="match status" value="1"/>
</dbReference>
<name>A0A2V1DEX1_9PLEO</name>
<gene>
    <name evidence="2" type="ORF">DM02DRAFT_534943</name>
</gene>